<dbReference type="Proteomes" id="UP000305401">
    <property type="component" value="Unassembled WGS sequence"/>
</dbReference>
<sequence length="1086" mass="122443">MKSLTKYTIWLLMPALLLIAGCVDDTFDNIHSGKYPDGETLITAKLSFDPYASQELESRAVPGKNMDRLDDLCVVAYDLDGNLLEGFPVEITKEKHNLEVKSEPRGDDDTSQGPTAEKNTIHATFNLKMPHGQFYVYGVANLGRYQGENRVSTTYQQLSEGGEFAQAVKKRTTFLNANTSWDNDNWRNNCEMLGYFCNSTEKGRPSTGSETNNRTVSVNGPDVILHSWLRRCASKVTIDFDGSGLRENIYIYIKRATIHDIPDSCNLGGVNAAKSTADLISNKNSDYRPSTGDYISYGEGTDYTQWPKISKGSPYIMENKVRKDFHAENADALFLYENMQGNSLDERNKEQLPAEDGTVIGADETKDNMPNGSYIEVEAFYNMSSNEQVSAGTIRYRFMLGKDVLKNFDVERNHHYKLTLCIRGNGNDVDWHIEYNEHSGFEIRNPYYVSYLYNHDSTLRFRYTPPEGKTVKSLTAEIIGNNWWPDDEKSSYSESAMKEQLPFVEGSDPLNPDSYTRNKYPASNADGLGGRTKFLGNGFLSLRATNKPILKLTDTWESSTTWTTVEEGKYMNDRYFYGVSKESNGIDRSKRTYYFDGTVDNTNTGREHYEVVHENGSLRFNIPVFTRAKNLVKASGYTGNNPYEGSSRSAYVKITVTLSDNSTAYEILRVKQVSRITNPKGIYRRSGNNDNFHVTLLDLGGDNSTTFSSFNSDGPWMAEVIGDHNFITLNGKSTIKGSTDTPIDFNVIFNKMNRDNKVRNAIIRVRYHNYSCVHLIFVRQGYSSQALEPGGTEWHTCNLIHKNLEASDPRDEGSLFKFGNLDNAIDVINNKYDKEWINVTPWFFKAPTSYKISDPTDLTGTKFLSPEKKWSDFKGVATGFAGTDVARISDIENLYNADNMNQGFGILYADGAVAPQYTTADAYGYCRHDAKTLREKRGMMGIFVYYWDSSVESTNNTSNASNNTRNMFFPIGRSGYGHRRNVDEIGGAGTLRYSCGRVREFSPGVEWRGLFHDLYKRRGAIYWSQTIQTATGVDGKDDIHEKAIGLDMNFFNLDVNVLDDVNVFKEGGSGPDDACFVRYVGKQTIE</sequence>
<name>A0AC61S6D1_9BACT</name>
<keyword evidence="2" id="KW-1185">Reference proteome</keyword>
<comment type="caution">
    <text evidence="1">The sequence shown here is derived from an EMBL/GenBank/DDBJ whole genome shotgun (WGS) entry which is preliminary data.</text>
</comment>
<evidence type="ECO:0000313" key="2">
    <source>
        <dbReference type="Proteomes" id="UP000305401"/>
    </source>
</evidence>
<dbReference type="EMBL" id="SSTG01000031">
    <property type="protein sequence ID" value="THG53806.1"/>
    <property type="molecule type" value="Genomic_DNA"/>
</dbReference>
<protein>
    <submittedName>
        <fullName evidence="1">DUF4906 domain-containing protein</fullName>
    </submittedName>
</protein>
<proteinExistence type="predicted"/>
<organism evidence="1 2">
    <name type="scientific">Muribaculum caecicola</name>
    <dbReference type="NCBI Taxonomy" id="3038144"/>
    <lineage>
        <taxon>Bacteria</taxon>
        <taxon>Pseudomonadati</taxon>
        <taxon>Bacteroidota</taxon>
        <taxon>Bacteroidia</taxon>
        <taxon>Bacteroidales</taxon>
        <taxon>Muribaculaceae</taxon>
        <taxon>Muribaculum</taxon>
    </lineage>
</organism>
<reference evidence="1" key="1">
    <citation type="submission" date="2019-04" db="EMBL/GenBank/DDBJ databases">
        <title>Microbes associate with the intestines of laboratory mice.</title>
        <authorList>
            <person name="Navarre W."/>
            <person name="Wong E."/>
            <person name="Huang K.C."/>
            <person name="Tropini C."/>
            <person name="Ng K."/>
            <person name="Yu B."/>
        </authorList>
    </citation>
    <scope>NUCLEOTIDE SEQUENCE</scope>
    <source>
        <strain evidence="1">NM86_A22</strain>
    </source>
</reference>
<gene>
    <name evidence="1" type="ORF">E5990_04040</name>
</gene>
<evidence type="ECO:0000313" key="1">
    <source>
        <dbReference type="EMBL" id="THG53806.1"/>
    </source>
</evidence>
<accession>A0AC61S6D1</accession>